<accession>A0ABD2YF87</accession>
<dbReference type="GO" id="GO:0016706">
    <property type="term" value="F:2-oxoglutarate-dependent dioxygenase activity"/>
    <property type="evidence" value="ECO:0007669"/>
    <property type="project" value="UniProtKB-ARBA"/>
</dbReference>
<proteinExistence type="inferred from homology"/>
<keyword evidence="9" id="KW-1185">Reference proteome</keyword>
<feature type="domain" description="Fe2OG dioxygenase" evidence="7">
    <location>
        <begin position="162"/>
        <end position="262"/>
    </location>
</feature>
<dbReference type="GO" id="GO:0002238">
    <property type="term" value="P:response to molecule of fungal origin"/>
    <property type="evidence" value="ECO:0007669"/>
    <property type="project" value="UniProtKB-ARBA"/>
</dbReference>
<dbReference type="InterPro" id="IPR005123">
    <property type="entry name" value="Oxoglu/Fe-dep_dioxygenase_dom"/>
</dbReference>
<dbReference type="PANTHER" id="PTHR47990">
    <property type="entry name" value="2-OXOGLUTARATE (2OG) AND FE(II)-DEPENDENT OXYGENASE SUPERFAMILY PROTEIN-RELATED"/>
    <property type="match status" value="1"/>
</dbReference>
<evidence type="ECO:0000256" key="6">
    <source>
        <dbReference type="RuleBase" id="RU003682"/>
    </source>
</evidence>
<dbReference type="InterPro" id="IPR050231">
    <property type="entry name" value="Iron_ascorbate_oxido_reductase"/>
</dbReference>
<evidence type="ECO:0000256" key="1">
    <source>
        <dbReference type="ARBA" id="ARBA00008056"/>
    </source>
</evidence>
<reference evidence="8 9" key="1">
    <citation type="submission" date="2024-11" db="EMBL/GenBank/DDBJ databases">
        <title>A near-complete genome assembly of Cinchona calisaya.</title>
        <authorList>
            <person name="Lian D.C."/>
            <person name="Zhao X.W."/>
            <person name="Wei L."/>
        </authorList>
    </citation>
    <scope>NUCLEOTIDE SEQUENCE [LARGE SCALE GENOMIC DNA]</scope>
    <source>
        <tissue evidence="8">Nenye</tissue>
    </source>
</reference>
<evidence type="ECO:0000256" key="5">
    <source>
        <dbReference type="ARBA" id="ARBA00057022"/>
    </source>
</evidence>
<dbReference type="FunFam" id="2.60.120.330:FF:000022">
    <property type="entry name" value="Probable 2-oxoglutarate-dependent dioxygenase AOP1.2"/>
    <property type="match status" value="1"/>
</dbReference>
<name>A0ABD2YF87_9GENT</name>
<dbReference type="GO" id="GO:0009805">
    <property type="term" value="P:coumarin biosynthetic process"/>
    <property type="evidence" value="ECO:0007669"/>
    <property type="project" value="UniProtKB-ARBA"/>
</dbReference>
<dbReference type="GO" id="GO:0046872">
    <property type="term" value="F:metal ion binding"/>
    <property type="evidence" value="ECO:0007669"/>
    <property type="project" value="UniProtKB-KW"/>
</dbReference>
<evidence type="ECO:0000256" key="2">
    <source>
        <dbReference type="ARBA" id="ARBA00022723"/>
    </source>
</evidence>
<gene>
    <name evidence="8" type="ORF">ACH5RR_031435</name>
</gene>
<evidence type="ECO:0000256" key="3">
    <source>
        <dbReference type="ARBA" id="ARBA00023002"/>
    </source>
</evidence>
<keyword evidence="2 6" id="KW-0479">Metal-binding</keyword>
<sequence>MSSKATKLPIIDFSDQELKPGTPSWNSLKVQVQEALEEYGCFEASFNKIPLQLRKSFLDSIQELFDLPLQTKTKSISNKAFYGYLGQHPQFPLLESMVINDPNIPEMVEGFVQTLWPQGNPNLSKIIQAYSQQLSELDQMVRIMVLESLGIEKYMDEHLNSTTYLVRVLKYKTPKIDEPKVGMPPHKDKNIVSILHASEVPGLQVETKDGQWIRVKPSPDSFIVLIGESFHGWTNGRLYAPYHRVIMDGNGSRYSIGLFSIPKSGYELQVPKELVDGEHPLLFKPFEYFEFRAFSLTEEGGNIKRDLKAYCGV</sequence>
<dbReference type="AlphaFoldDB" id="A0ABD2YF87"/>
<evidence type="ECO:0000313" key="9">
    <source>
        <dbReference type="Proteomes" id="UP001630127"/>
    </source>
</evidence>
<comment type="caution">
    <text evidence="8">The sequence shown here is derived from an EMBL/GenBank/DDBJ whole genome shotgun (WGS) entry which is preliminary data.</text>
</comment>
<comment type="similarity">
    <text evidence="1 6">Belongs to the iron/ascorbate-dependent oxidoreductase family.</text>
</comment>
<dbReference type="Proteomes" id="UP001630127">
    <property type="component" value="Unassembled WGS sequence"/>
</dbReference>
<dbReference type="InterPro" id="IPR044861">
    <property type="entry name" value="IPNS-like_FE2OG_OXY"/>
</dbReference>
<dbReference type="InterPro" id="IPR027443">
    <property type="entry name" value="IPNS-like_sf"/>
</dbReference>
<evidence type="ECO:0000256" key="4">
    <source>
        <dbReference type="ARBA" id="ARBA00023004"/>
    </source>
</evidence>
<dbReference type="PROSITE" id="PS51471">
    <property type="entry name" value="FE2OG_OXY"/>
    <property type="match status" value="1"/>
</dbReference>
<evidence type="ECO:0000313" key="8">
    <source>
        <dbReference type="EMBL" id="KAL3506053.1"/>
    </source>
</evidence>
<dbReference type="SUPFAM" id="SSF51197">
    <property type="entry name" value="Clavaminate synthase-like"/>
    <property type="match status" value="1"/>
</dbReference>
<keyword evidence="4 6" id="KW-0408">Iron</keyword>
<comment type="function">
    <text evidence="5">Probable 2-oxoglutarate-dependent dioxygenase that may be involved in glucosinolates biosynthesis. May play a role in the production of aliphatic glucosinolates.</text>
</comment>
<protein>
    <recommendedName>
        <fullName evidence="7">Fe2OG dioxygenase domain-containing protein</fullName>
    </recommendedName>
</protein>
<dbReference type="InterPro" id="IPR026992">
    <property type="entry name" value="DIOX_N"/>
</dbReference>
<organism evidence="8 9">
    <name type="scientific">Cinchona calisaya</name>
    <dbReference type="NCBI Taxonomy" id="153742"/>
    <lineage>
        <taxon>Eukaryota</taxon>
        <taxon>Viridiplantae</taxon>
        <taxon>Streptophyta</taxon>
        <taxon>Embryophyta</taxon>
        <taxon>Tracheophyta</taxon>
        <taxon>Spermatophyta</taxon>
        <taxon>Magnoliopsida</taxon>
        <taxon>eudicotyledons</taxon>
        <taxon>Gunneridae</taxon>
        <taxon>Pentapetalae</taxon>
        <taxon>asterids</taxon>
        <taxon>lamiids</taxon>
        <taxon>Gentianales</taxon>
        <taxon>Rubiaceae</taxon>
        <taxon>Cinchonoideae</taxon>
        <taxon>Cinchoneae</taxon>
        <taxon>Cinchona</taxon>
    </lineage>
</organism>
<dbReference type="Pfam" id="PF14226">
    <property type="entry name" value="DIOX_N"/>
    <property type="match status" value="1"/>
</dbReference>
<evidence type="ECO:0000259" key="7">
    <source>
        <dbReference type="PROSITE" id="PS51471"/>
    </source>
</evidence>
<dbReference type="Pfam" id="PF03171">
    <property type="entry name" value="2OG-FeII_Oxy"/>
    <property type="match status" value="1"/>
</dbReference>
<dbReference type="Gene3D" id="2.60.120.330">
    <property type="entry name" value="B-lactam Antibiotic, Isopenicillin N Synthase, Chain"/>
    <property type="match status" value="1"/>
</dbReference>
<keyword evidence="3 6" id="KW-0560">Oxidoreductase</keyword>
<dbReference type="EMBL" id="JBJUIK010000013">
    <property type="protein sequence ID" value="KAL3506053.1"/>
    <property type="molecule type" value="Genomic_DNA"/>
</dbReference>